<name>A0A8J5T952_ZIZPA</name>
<evidence type="ECO:0000313" key="3">
    <source>
        <dbReference type="Proteomes" id="UP000729402"/>
    </source>
</evidence>
<dbReference type="InterPro" id="IPR001810">
    <property type="entry name" value="F-box_dom"/>
</dbReference>
<dbReference type="PANTHER" id="PTHR32278:SF111">
    <property type="entry name" value="F-BOX PROTEIN PP2-B12-RELATED"/>
    <property type="match status" value="1"/>
</dbReference>
<keyword evidence="3" id="KW-1185">Reference proteome</keyword>
<dbReference type="EMBL" id="JAAALK010000283">
    <property type="protein sequence ID" value="KAG8072879.1"/>
    <property type="molecule type" value="Genomic_DNA"/>
</dbReference>
<organism evidence="2 3">
    <name type="scientific">Zizania palustris</name>
    <name type="common">Northern wild rice</name>
    <dbReference type="NCBI Taxonomy" id="103762"/>
    <lineage>
        <taxon>Eukaryota</taxon>
        <taxon>Viridiplantae</taxon>
        <taxon>Streptophyta</taxon>
        <taxon>Embryophyta</taxon>
        <taxon>Tracheophyta</taxon>
        <taxon>Spermatophyta</taxon>
        <taxon>Magnoliopsida</taxon>
        <taxon>Liliopsida</taxon>
        <taxon>Poales</taxon>
        <taxon>Poaceae</taxon>
        <taxon>BOP clade</taxon>
        <taxon>Oryzoideae</taxon>
        <taxon>Oryzeae</taxon>
        <taxon>Zizaniinae</taxon>
        <taxon>Zizania</taxon>
    </lineage>
</organism>
<evidence type="ECO:0000259" key="1">
    <source>
        <dbReference type="PROSITE" id="PS50181"/>
    </source>
</evidence>
<dbReference type="PANTHER" id="PTHR32278">
    <property type="entry name" value="F-BOX DOMAIN-CONTAINING PROTEIN"/>
    <property type="match status" value="1"/>
</dbReference>
<dbReference type="CDD" id="cd22162">
    <property type="entry name" value="F-box_AtSKIP3-like"/>
    <property type="match status" value="1"/>
</dbReference>
<dbReference type="AlphaFoldDB" id="A0A8J5T952"/>
<dbReference type="InterPro" id="IPR025886">
    <property type="entry name" value="PP2-like"/>
</dbReference>
<gene>
    <name evidence="2" type="ORF">GUJ93_ZPchr0006g41822</name>
</gene>
<proteinExistence type="predicted"/>
<protein>
    <recommendedName>
        <fullName evidence="1">F-box domain-containing protein</fullName>
    </recommendedName>
</protein>
<accession>A0A8J5T952</accession>
<feature type="domain" description="F-box" evidence="1">
    <location>
        <begin position="6"/>
        <end position="52"/>
    </location>
</feature>
<reference evidence="2" key="1">
    <citation type="journal article" date="2021" name="bioRxiv">
        <title>Whole Genome Assembly and Annotation of Northern Wild Rice, Zizania palustris L., Supports a Whole Genome Duplication in the Zizania Genus.</title>
        <authorList>
            <person name="Haas M."/>
            <person name="Kono T."/>
            <person name="Macchietto M."/>
            <person name="Millas R."/>
            <person name="McGilp L."/>
            <person name="Shao M."/>
            <person name="Duquette J."/>
            <person name="Hirsch C.N."/>
            <person name="Kimball J."/>
        </authorList>
    </citation>
    <scope>NUCLEOTIDE SEQUENCE</scope>
    <source>
        <tissue evidence="2">Fresh leaf tissue</tissue>
    </source>
</reference>
<dbReference type="Pfam" id="PF14299">
    <property type="entry name" value="PP2"/>
    <property type="match status" value="1"/>
</dbReference>
<dbReference type="PROSITE" id="PS50181">
    <property type="entry name" value="FBOX"/>
    <property type="match status" value="1"/>
</dbReference>
<comment type="caution">
    <text evidence="2">The sequence shown here is derived from an EMBL/GenBank/DDBJ whole genome shotgun (WGS) entry which is preliminary data.</text>
</comment>
<sequence>MEGAPASEIARLPEDLLSASISRTTPRDAYRVAVVSRAFHTAADTDAVWASFVPHDLPPFADGELPPAPLSKKELFLLLSAGPLLLSDRLMSMWLDRESGSKCYMLSARALHIVWGDTPEYWDWIALTDSRFAEGAELRDVCWLEIRGRINTEMLSPNSNYAAYMVFKIADDFYGLDRPPQEASVSLGGRESRRKVCVQSYDNEGQVPANYLPISPLMQRTTRRRNGRLVPAEENVTIPHRRADGWMELEMGEFFNEEGEGGEASFCLMETIGGNWKRGLIVQGIEIRLKKSV</sequence>
<reference evidence="2" key="2">
    <citation type="submission" date="2021-02" db="EMBL/GenBank/DDBJ databases">
        <authorList>
            <person name="Kimball J.A."/>
            <person name="Haas M.W."/>
            <person name="Macchietto M."/>
            <person name="Kono T."/>
            <person name="Duquette J."/>
            <person name="Shao M."/>
        </authorList>
    </citation>
    <scope>NUCLEOTIDE SEQUENCE</scope>
    <source>
        <tissue evidence="2">Fresh leaf tissue</tissue>
    </source>
</reference>
<dbReference type="Proteomes" id="UP000729402">
    <property type="component" value="Unassembled WGS sequence"/>
</dbReference>
<dbReference type="OrthoDB" id="1927826at2759"/>
<evidence type="ECO:0000313" key="2">
    <source>
        <dbReference type="EMBL" id="KAG8072879.1"/>
    </source>
</evidence>